<dbReference type="GO" id="GO:0005993">
    <property type="term" value="P:trehalose catabolic process"/>
    <property type="evidence" value="ECO:0007669"/>
    <property type="project" value="TreeGrafter"/>
</dbReference>
<dbReference type="GO" id="GO:0004555">
    <property type="term" value="F:alpha,alpha-trehalase activity"/>
    <property type="evidence" value="ECO:0007669"/>
    <property type="project" value="UniProtKB-EC"/>
</dbReference>
<dbReference type="NCBIfam" id="NF009773">
    <property type="entry name" value="PRK13270.1"/>
    <property type="match status" value="1"/>
</dbReference>
<dbReference type="EMBL" id="JACIBY010000014">
    <property type="protein sequence ID" value="MBB3841173.1"/>
    <property type="molecule type" value="Genomic_DNA"/>
</dbReference>
<protein>
    <submittedName>
        <fullName evidence="3">Alpha,alpha-trehalase</fullName>
        <ecNumber evidence="3">3.2.1.28</ecNumber>
    </submittedName>
</protein>
<dbReference type="Proteomes" id="UP000541352">
    <property type="component" value="Unassembled WGS sequence"/>
</dbReference>
<dbReference type="AlphaFoldDB" id="A0A7W5ZPE2"/>
<dbReference type="SUPFAM" id="SSF48208">
    <property type="entry name" value="Six-hairpin glycosidases"/>
    <property type="match status" value="1"/>
</dbReference>
<evidence type="ECO:0000313" key="4">
    <source>
        <dbReference type="Proteomes" id="UP000541352"/>
    </source>
</evidence>
<dbReference type="PROSITE" id="PS00927">
    <property type="entry name" value="TREHALASE_1"/>
    <property type="match status" value="1"/>
</dbReference>
<keyword evidence="2 3" id="KW-0326">Glycosidase</keyword>
<dbReference type="PANTHER" id="PTHR23403">
    <property type="entry name" value="TREHALASE"/>
    <property type="match status" value="1"/>
</dbReference>
<dbReference type="InterPro" id="IPR018232">
    <property type="entry name" value="Glyco_hydro_37_CS"/>
</dbReference>
<keyword evidence="4" id="KW-1185">Reference proteome</keyword>
<comment type="caution">
    <text evidence="3">The sequence shown here is derived from an EMBL/GenBank/DDBJ whole genome shotgun (WGS) entry which is preliminary data.</text>
</comment>
<dbReference type="PRINTS" id="PR00744">
    <property type="entry name" value="GLHYDRLASE37"/>
</dbReference>
<dbReference type="InterPro" id="IPR008928">
    <property type="entry name" value="6-hairpin_glycosidase_sf"/>
</dbReference>
<dbReference type="InterPro" id="IPR012341">
    <property type="entry name" value="6hp_glycosidase-like_sf"/>
</dbReference>
<dbReference type="PROSITE" id="PS00928">
    <property type="entry name" value="TREHALASE_2"/>
    <property type="match status" value="1"/>
</dbReference>
<sequence length="503" mass="57325">MTISEAQKSGFLLAESLGDLYEDVQQSALFSDSKTFMDAVAQQPIGEIVEAYLVQKQTPSFDLASFVTAHFLLPTEQPTGYYNDASKPIKQHIEDLWTVLTRQPQDTGGTLIPLPYSYVVPGGRFREVYYWDSYFTMLGLQVSKRTDLIEAMVNNFAYLIDHVGFIPNGNRTYYLGRSQPPFFALMVSLLAEEIGEEVWKRYLPQLEKEYSFWMKEENEEVEASFRRIILPNGAVLNRYWDDNALPRPEAYKEDVELAHEASHSSPETVYRHVRAAAESGWDFSSRWFTEGQSMTTIHTTDLLPVDLNCLLLFLEQSLERAYRLQNNLVKAEELAGLASQRAAAIQTYCWDASQVFYVDYNWVEQVPSPNLTLAATFPLFFGVATPEQAKWVASQLEEKFLKTGGLITTLQTTPQQWDAPNGWAPLQWMAYAGAKRYGLTDVADKIAQNWTKNCESYYQKTGKLMEKYNVQTDELSAQGGEYPNQDGFGWTNGVYLKMKQELG</sequence>
<gene>
    <name evidence="3" type="ORF">FHS57_005194</name>
</gene>
<proteinExistence type="predicted"/>
<dbReference type="PANTHER" id="PTHR23403:SF1">
    <property type="entry name" value="TREHALASE"/>
    <property type="match status" value="1"/>
</dbReference>
<evidence type="ECO:0000256" key="2">
    <source>
        <dbReference type="ARBA" id="ARBA00023295"/>
    </source>
</evidence>
<dbReference type="EC" id="3.2.1.28" evidence="3"/>
<evidence type="ECO:0000256" key="1">
    <source>
        <dbReference type="ARBA" id="ARBA00022801"/>
    </source>
</evidence>
<evidence type="ECO:0000313" key="3">
    <source>
        <dbReference type="EMBL" id="MBB3841173.1"/>
    </source>
</evidence>
<reference evidence="3 4" key="1">
    <citation type="submission" date="2020-08" db="EMBL/GenBank/DDBJ databases">
        <title>Genomic Encyclopedia of Type Strains, Phase IV (KMG-IV): sequencing the most valuable type-strain genomes for metagenomic binning, comparative biology and taxonomic classification.</title>
        <authorList>
            <person name="Goeker M."/>
        </authorList>
    </citation>
    <scope>NUCLEOTIDE SEQUENCE [LARGE SCALE GENOMIC DNA]</scope>
    <source>
        <strain evidence="3 4">DSM 17976</strain>
    </source>
</reference>
<organism evidence="3 4">
    <name type="scientific">Runella defluvii</name>
    <dbReference type="NCBI Taxonomy" id="370973"/>
    <lineage>
        <taxon>Bacteria</taxon>
        <taxon>Pseudomonadati</taxon>
        <taxon>Bacteroidota</taxon>
        <taxon>Cytophagia</taxon>
        <taxon>Cytophagales</taxon>
        <taxon>Spirosomataceae</taxon>
        <taxon>Runella</taxon>
    </lineage>
</organism>
<dbReference type="Pfam" id="PF01204">
    <property type="entry name" value="Trehalase"/>
    <property type="match status" value="1"/>
</dbReference>
<name>A0A7W5ZPE2_9BACT</name>
<dbReference type="RefSeq" id="WP_183978664.1">
    <property type="nucleotide sequence ID" value="NZ_JACIBY010000014.1"/>
</dbReference>
<dbReference type="InterPro" id="IPR001661">
    <property type="entry name" value="Glyco_hydro_37"/>
</dbReference>
<keyword evidence="1 3" id="KW-0378">Hydrolase</keyword>
<dbReference type="Gene3D" id="1.50.10.10">
    <property type="match status" value="1"/>
</dbReference>
<accession>A0A7W5ZPE2</accession>